<comment type="caution">
    <text evidence="2">The sequence shown here is derived from an EMBL/GenBank/DDBJ whole genome shotgun (WGS) entry which is preliminary data.</text>
</comment>
<dbReference type="Proteomes" id="UP000326939">
    <property type="component" value="Chromosome 10"/>
</dbReference>
<dbReference type="PANTHER" id="PTHR10102:SF0">
    <property type="entry name" value="DNA-DIRECTED RNA POLYMERASE, MITOCHONDRIAL"/>
    <property type="match status" value="1"/>
</dbReference>
<proteinExistence type="predicted"/>
<evidence type="ECO:0000313" key="3">
    <source>
        <dbReference type="Proteomes" id="UP000326939"/>
    </source>
</evidence>
<dbReference type="PANTHER" id="PTHR10102">
    <property type="entry name" value="DNA-DIRECTED RNA POLYMERASE, MITOCHONDRIAL"/>
    <property type="match status" value="1"/>
</dbReference>
<name>A0A5N5L6C5_9ROSI</name>
<dbReference type="GO" id="GO:0006390">
    <property type="term" value="P:mitochondrial transcription"/>
    <property type="evidence" value="ECO:0007669"/>
    <property type="project" value="TreeGrafter"/>
</dbReference>
<feature type="domain" description="DNA-directed RNA polymerase N-terminal" evidence="1">
    <location>
        <begin position="219"/>
        <end position="341"/>
    </location>
</feature>
<dbReference type="InterPro" id="IPR002092">
    <property type="entry name" value="DNA-dir_Rpol_phage-type"/>
</dbReference>
<dbReference type="SUPFAM" id="SSF56672">
    <property type="entry name" value="DNA/RNA polymerases"/>
    <property type="match status" value="1"/>
</dbReference>
<evidence type="ECO:0000259" key="1">
    <source>
        <dbReference type="SMART" id="SM01311"/>
    </source>
</evidence>
<dbReference type="Pfam" id="PF14700">
    <property type="entry name" value="RPOL_N"/>
    <property type="match status" value="1"/>
</dbReference>
<dbReference type="GO" id="GO:0034245">
    <property type="term" value="C:mitochondrial DNA-directed RNA polymerase complex"/>
    <property type="evidence" value="ECO:0007669"/>
    <property type="project" value="TreeGrafter"/>
</dbReference>
<gene>
    <name evidence="2" type="ORF">DKX38_015840</name>
</gene>
<organism evidence="2 3">
    <name type="scientific">Salix brachista</name>
    <dbReference type="NCBI Taxonomy" id="2182728"/>
    <lineage>
        <taxon>Eukaryota</taxon>
        <taxon>Viridiplantae</taxon>
        <taxon>Streptophyta</taxon>
        <taxon>Embryophyta</taxon>
        <taxon>Tracheophyta</taxon>
        <taxon>Spermatophyta</taxon>
        <taxon>Magnoliopsida</taxon>
        <taxon>eudicotyledons</taxon>
        <taxon>Gunneridae</taxon>
        <taxon>Pentapetalae</taxon>
        <taxon>rosids</taxon>
        <taxon>fabids</taxon>
        <taxon>Malpighiales</taxon>
        <taxon>Salicaceae</taxon>
        <taxon>Saliceae</taxon>
        <taxon>Salix</taxon>
    </lineage>
</organism>
<dbReference type="SMART" id="SM01311">
    <property type="entry name" value="RPOL_N"/>
    <property type="match status" value="1"/>
</dbReference>
<evidence type="ECO:0000313" key="2">
    <source>
        <dbReference type="EMBL" id="KAB5538307.1"/>
    </source>
</evidence>
<dbReference type="GO" id="GO:0003677">
    <property type="term" value="F:DNA binding"/>
    <property type="evidence" value="ECO:0007669"/>
    <property type="project" value="InterPro"/>
</dbReference>
<dbReference type="EMBL" id="VDCV01000010">
    <property type="protein sequence ID" value="KAB5538307.1"/>
    <property type="molecule type" value="Genomic_DNA"/>
</dbReference>
<dbReference type="GO" id="GO:0003899">
    <property type="term" value="F:DNA-directed RNA polymerase activity"/>
    <property type="evidence" value="ECO:0007669"/>
    <property type="project" value="InterPro"/>
</dbReference>
<sequence>MDSCNTIEEADPTKGLKEGLKAARLHSSPPSPPLCLIHSSSHFPSISCPCPLLSSLLFHLFYYNLKSSPFYIMWRTLAKYAPTKKLKHTSSSRNLFKESTFIEKFRSPDTKTCLNSTFSLLGSRQTGVLPQNDKLGNPSYGDLTNTFRLTPCFFKGYATAAASEVISLTDESYISGPDDFQGSMDEIDKHFRKMESQFMPQQKKMMAGMGVGKHTILKRRQVKMETEAWEQTAREYQEMLEDMCEQKLAPNLPYVKSLFLGWFEPLRDAILAEQELCKVNLRIPHGAYFNDLPADMMAVITMHKLMGLLMTGNGGAASIRVVQAASVVGEAIENEVIDFEI</sequence>
<reference evidence="3" key="1">
    <citation type="journal article" date="2019" name="Gigascience">
        <title>De novo genome assembly of the endangered Acer yangbiense, a plant species with extremely small populations endemic to Yunnan Province, China.</title>
        <authorList>
            <person name="Yang J."/>
            <person name="Wariss H.M."/>
            <person name="Tao L."/>
            <person name="Zhang R."/>
            <person name="Yun Q."/>
            <person name="Hollingsworth P."/>
            <person name="Dao Z."/>
            <person name="Luo G."/>
            <person name="Guo H."/>
            <person name="Ma Y."/>
            <person name="Sun W."/>
        </authorList>
    </citation>
    <scope>NUCLEOTIDE SEQUENCE [LARGE SCALE GENOMIC DNA]</scope>
    <source>
        <strain evidence="3">cv. br00</strain>
    </source>
</reference>
<protein>
    <recommendedName>
        <fullName evidence="1">DNA-directed RNA polymerase N-terminal domain-containing protein</fullName>
    </recommendedName>
</protein>
<dbReference type="AlphaFoldDB" id="A0A5N5L6C5"/>
<dbReference type="InterPro" id="IPR037159">
    <property type="entry name" value="RNA_POL_N_sf"/>
</dbReference>
<keyword evidence="3" id="KW-1185">Reference proteome</keyword>
<dbReference type="InterPro" id="IPR043502">
    <property type="entry name" value="DNA/RNA_pol_sf"/>
</dbReference>
<dbReference type="InterPro" id="IPR029262">
    <property type="entry name" value="RPOL_N"/>
</dbReference>
<dbReference type="Gene3D" id="1.10.1320.10">
    <property type="entry name" value="DNA-directed RNA polymerase, N-terminal domain"/>
    <property type="match status" value="1"/>
</dbReference>
<accession>A0A5N5L6C5</accession>